<dbReference type="RefSeq" id="WP_345533312.1">
    <property type="nucleotide sequence ID" value="NZ_BAABLD010000008.1"/>
</dbReference>
<dbReference type="Proteomes" id="UP001500547">
    <property type="component" value="Unassembled WGS sequence"/>
</dbReference>
<reference evidence="2" key="1">
    <citation type="journal article" date="2019" name="Int. J. Syst. Evol. Microbiol.">
        <title>The Global Catalogue of Microorganisms (GCM) 10K type strain sequencing project: providing services to taxonomists for standard genome sequencing and annotation.</title>
        <authorList>
            <consortium name="The Broad Institute Genomics Platform"/>
            <consortium name="The Broad Institute Genome Sequencing Center for Infectious Disease"/>
            <person name="Wu L."/>
            <person name="Ma J."/>
        </authorList>
    </citation>
    <scope>NUCLEOTIDE SEQUENCE [LARGE SCALE GENOMIC DNA]</scope>
    <source>
        <strain evidence="2">JCM 18715</strain>
    </source>
</reference>
<comment type="caution">
    <text evidence="1">The sequence shown here is derived from an EMBL/GenBank/DDBJ whole genome shotgun (WGS) entry which is preliminary data.</text>
</comment>
<gene>
    <name evidence="1" type="ORF">GCM10025770_24990</name>
</gene>
<evidence type="ECO:0000313" key="1">
    <source>
        <dbReference type="EMBL" id="GAA5167024.1"/>
    </source>
</evidence>
<evidence type="ECO:0000313" key="2">
    <source>
        <dbReference type="Proteomes" id="UP001500547"/>
    </source>
</evidence>
<name>A0ABP9QSU7_9RHOO</name>
<organism evidence="1 2">
    <name type="scientific">Viridibacterium curvum</name>
    <dbReference type="NCBI Taxonomy" id="1101404"/>
    <lineage>
        <taxon>Bacteria</taxon>
        <taxon>Pseudomonadati</taxon>
        <taxon>Pseudomonadota</taxon>
        <taxon>Betaproteobacteria</taxon>
        <taxon>Rhodocyclales</taxon>
        <taxon>Rhodocyclaceae</taxon>
        <taxon>Viridibacterium</taxon>
    </lineage>
</organism>
<dbReference type="EMBL" id="BAABLD010000008">
    <property type="protein sequence ID" value="GAA5167024.1"/>
    <property type="molecule type" value="Genomic_DNA"/>
</dbReference>
<sequence>MSAQATASHAYVPQKTALGAEMLAQREAGLSYTTRRVLLLADGQRNVGSLVGMLPGQNVIAELNELVARGLIEIHASADSAAAAAAATEAAAQNMPDAWMTASNFMMARARESLGVMAAGVINDLERVQDPEEARQAMSRWYRALRESRAGRPQADALRVQVSQMLRGSGIGTSSPTQG</sequence>
<proteinExistence type="predicted"/>
<protein>
    <submittedName>
        <fullName evidence="1">Uncharacterized protein</fullName>
    </submittedName>
</protein>
<accession>A0ABP9QSU7</accession>
<keyword evidence="2" id="KW-1185">Reference proteome</keyword>